<keyword evidence="5 8" id="KW-0408">Iron</keyword>
<comment type="catalytic activity">
    <reaction evidence="8">
        <text>6-carboxy-5,6,7,8-tetrahydropterin + H(+) = 7-carboxy-7-carbaguanine + NH4(+)</text>
        <dbReference type="Rhea" id="RHEA:27974"/>
        <dbReference type="ChEBI" id="CHEBI:15378"/>
        <dbReference type="ChEBI" id="CHEBI:28938"/>
        <dbReference type="ChEBI" id="CHEBI:61032"/>
        <dbReference type="ChEBI" id="CHEBI:61036"/>
        <dbReference type="EC" id="4.3.99.3"/>
    </reaction>
</comment>
<evidence type="ECO:0000313" key="11">
    <source>
        <dbReference type="Proteomes" id="UP001214250"/>
    </source>
</evidence>
<feature type="binding site" evidence="8">
    <location>
        <position position="26"/>
    </location>
    <ligand>
        <name>substrate</name>
    </ligand>
</feature>
<reference evidence="10 11" key="1">
    <citation type="submission" date="2023-02" db="EMBL/GenBank/DDBJ databases">
        <title>Genome sequence of Lentisphaera profundi SAORIC-696.</title>
        <authorList>
            <person name="Kim e."/>
            <person name="Cho J.-C."/>
            <person name="Choi A."/>
            <person name="Kang I."/>
        </authorList>
    </citation>
    <scope>NUCLEOTIDE SEQUENCE [LARGE SCALE GENOMIC DNA]</scope>
    <source>
        <strain evidence="10 11">SAORIC-696</strain>
    </source>
</reference>
<comment type="pathway">
    <text evidence="8">Purine metabolism; 7-cyano-7-deazaguanine biosynthesis.</text>
</comment>
<dbReference type="InterPro" id="IPR058240">
    <property type="entry name" value="rSAM_sf"/>
</dbReference>
<dbReference type="EC" id="4.3.99.3" evidence="8"/>
<dbReference type="PANTHER" id="PTHR42836:SF1">
    <property type="entry name" value="7-CARBOXY-7-DEAZAGUANINE SYNTHASE"/>
    <property type="match status" value="1"/>
</dbReference>
<comment type="function">
    <text evidence="8">Catalyzes the complex heterocyclic radical-mediated conversion of 6-carboxy-5,6,7,8-tetrahydropterin (CPH4) to 7-carboxy-7-deazaguanine (CDG), a step common to the biosynthetic pathways of all 7-deazapurine-containing compounds.</text>
</comment>
<evidence type="ECO:0000256" key="8">
    <source>
        <dbReference type="HAMAP-Rule" id="MF_00917"/>
    </source>
</evidence>
<dbReference type="SUPFAM" id="SSF102114">
    <property type="entry name" value="Radical SAM enzymes"/>
    <property type="match status" value="1"/>
</dbReference>
<dbReference type="CDD" id="cd01335">
    <property type="entry name" value="Radical_SAM"/>
    <property type="match status" value="1"/>
</dbReference>
<evidence type="ECO:0000259" key="9">
    <source>
        <dbReference type="PROSITE" id="PS51918"/>
    </source>
</evidence>
<gene>
    <name evidence="8" type="primary">queE</name>
    <name evidence="10" type="ORF">PQO03_06850</name>
</gene>
<proteinExistence type="inferred from homology"/>
<comment type="subunit">
    <text evidence="8">Homodimer.</text>
</comment>
<dbReference type="SFLD" id="SFLDS00029">
    <property type="entry name" value="Radical_SAM"/>
    <property type="match status" value="1"/>
</dbReference>
<accession>A0ABY7VP15</accession>
<comment type="cofactor">
    <cofactor evidence="8">
        <name>[4Fe-4S] cluster</name>
        <dbReference type="ChEBI" id="CHEBI:49883"/>
    </cofactor>
    <text evidence="8">Binds 1 [4Fe-4S] cluster. The cluster is coordinated with 3 cysteines and an exchangeable S-adenosyl-L-methionine.</text>
</comment>
<comment type="cofactor">
    <cofactor evidence="8">
        <name>S-adenosyl-L-methionine</name>
        <dbReference type="ChEBI" id="CHEBI:59789"/>
    </cofactor>
    <text evidence="8">Binds 1 S-adenosyl-L-methionine per subunit.</text>
</comment>
<evidence type="ECO:0000256" key="7">
    <source>
        <dbReference type="ARBA" id="ARBA00023239"/>
    </source>
</evidence>
<dbReference type="PANTHER" id="PTHR42836">
    <property type="entry name" value="7-CARBOXY-7-DEAZAGUANINE SYNTHASE"/>
    <property type="match status" value="1"/>
</dbReference>
<evidence type="ECO:0000256" key="2">
    <source>
        <dbReference type="ARBA" id="ARBA00022691"/>
    </source>
</evidence>
<organism evidence="10 11">
    <name type="scientific">Lentisphaera profundi</name>
    <dbReference type="NCBI Taxonomy" id="1658616"/>
    <lineage>
        <taxon>Bacteria</taxon>
        <taxon>Pseudomonadati</taxon>
        <taxon>Lentisphaerota</taxon>
        <taxon>Lentisphaeria</taxon>
        <taxon>Lentisphaerales</taxon>
        <taxon>Lentisphaeraceae</taxon>
        <taxon>Lentisphaera</taxon>
    </lineage>
</organism>
<evidence type="ECO:0000256" key="3">
    <source>
        <dbReference type="ARBA" id="ARBA00022723"/>
    </source>
</evidence>
<feature type="binding site" evidence="8">
    <location>
        <begin position="36"/>
        <end position="38"/>
    </location>
    <ligand>
        <name>S-adenosyl-L-methionine</name>
        <dbReference type="ChEBI" id="CHEBI:59789"/>
    </ligand>
</feature>
<evidence type="ECO:0000256" key="1">
    <source>
        <dbReference type="ARBA" id="ARBA00022485"/>
    </source>
</evidence>
<feature type="binding site" evidence="8">
    <location>
        <position position="69"/>
    </location>
    <ligand>
        <name>substrate</name>
    </ligand>
</feature>
<evidence type="ECO:0000256" key="5">
    <source>
        <dbReference type="ARBA" id="ARBA00023004"/>
    </source>
</evidence>
<evidence type="ECO:0000313" key="10">
    <source>
        <dbReference type="EMBL" id="WDE95434.1"/>
    </source>
</evidence>
<feature type="binding site" evidence="8">
    <location>
        <position position="71"/>
    </location>
    <ligand>
        <name>S-adenosyl-L-methionine</name>
        <dbReference type="ChEBI" id="CHEBI:59789"/>
    </ligand>
</feature>
<dbReference type="PROSITE" id="PS51918">
    <property type="entry name" value="RADICAL_SAM"/>
    <property type="match status" value="1"/>
</dbReference>
<evidence type="ECO:0000256" key="6">
    <source>
        <dbReference type="ARBA" id="ARBA00023014"/>
    </source>
</evidence>
<name>A0ABY7VP15_9BACT</name>
<keyword evidence="4 8" id="KW-0460">Magnesium</keyword>
<feature type="domain" description="Radical SAM core" evidence="9">
    <location>
        <begin position="17"/>
        <end position="207"/>
    </location>
</feature>
<dbReference type="InterPro" id="IPR013785">
    <property type="entry name" value="Aldolase_TIM"/>
</dbReference>
<comment type="cofactor">
    <cofactor evidence="8">
        <name>Mg(2+)</name>
        <dbReference type="ChEBI" id="CHEBI:18420"/>
    </cofactor>
</comment>
<dbReference type="InterPro" id="IPR007197">
    <property type="entry name" value="rSAM"/>
</dbReference>
<dbReference type="PIRSF" id="PIRSF000370">
    <property type="entry name" value="QueE"/>
    <property type="match status" value="1"/>
</dbReference>
<keyword evidence="3 8" id="KW-0479">Metal-binding</keyword>
<keyword evidence="11" id="KW-1185">Reference proteome</keyword>
<dbReference type="Proteomes" id="UP001214250">
    <property type="component" value="Chromosome 1"/>
</dbReference>
<feature type="binding site" evidence="8">
    <location>
        <position position="30"/>
    </location>
    <ligand>
        <name>[4Fe-4S] cluster</name>
        <dbReference type="ChEBI" id="CHEBI:49883"/>
        <note>4Fe-4S-S-AdoMet</note>
    </ligand>
</feature>
<keyword evidence="2 8" id="KW-0949">S-adenosyl-L-methionine</keyword>
<keyword evidence="7 8" id="KW-0456">Lyase</keyword>
<keyword evidence="1 8" id="KW-0004">4Fe-4S</keyword>
<dbReference type="InterPro" id="IPR024924">
    <property type="entry name" value="7-CO-7-deazaguanine_synth-like"/>
</dbReference>
<feature type="binding site" evidence="8">
    <location>
        <position position="39"/>
    </location>
    <ligand>
        <name>Mg(2+)</name>
        <dbReference type="ChEBI" id="CHEBI:18420"/>
    </ligand>
</feature>
<evidence type="ECO:0000256" key="4">
    <source>
        <dbReference type="ARBA" id="ARBA00022842"/>
    </source>
</evidence>
<sequence length="212" mass="23948">MLYITEIYKSLQGESTWSGLPCTFIRLSGCNLRCSWCDTEYSFSSGDQISIENIIEQVKDLDCDLVEVTGGEPLAQDDAGLLVQALLDLGKTVLVETGGHMDIDLVSNQSFRIMDLKCPASKMTHRNDLNNIAKLTSKDEVKFVIQNKDDFLWAEKTIREYKIEKKCNVIMSTVFGVMCRKELATLILQSGLNIRMQIQLHKLIWSEDTQGV</sequence>
<protein>
    <recommendedName>
        <fullName evidence="8">7-carboxy-7-deazaguanine synthase</fullName>
        <shortName evidence="8">CDG synthase</shortName>
        <ecNumber evidence="8">4.3.99.3</ecNumber>
    </recommendedName>
    <alternativeName>
        <fullName evidence="8">Queuosine biosynthesis protein QueE</fullName>
    </alternativeName>
</protein>
<keyword evidence="6 8" id="KW-0411">Iron-sulfur</keyword>
<feature type="binding site" evidence="8">
    <location>
        <begin position="11"/>
        <end position="13"/>
    </location>
    <ligand>
        <name>substrate</name>
    </ligand>
</feature>
<feature type="binding site" evidence="8">
    <location>
        <position position="37"/>
    </location>
    <ligand>
        <name>[4Fe-4S] cluster</name>
        <dbReference type="ChEBI" id="CHEBI:49883"/>
        <note>4Fe-4S-S-AdoMet</note>
    </ligand>
</feature>
<dbReference type="RefSeq" id="WP_274148985.1">
    <property type="nucleotide sequence ID" value="NZ_CP117811.1"/>
</dbReference>
<dbReference type="Pfam" id="PF04055">
    <property type="entry name" value="Radical_SAM"/>
    <property type="match status" value="1"/>
</dbReference>
<feature type="binding site" evidence="8">
    <location>
        <position position="34"/>
    </location>
    <ligand>
        <name>[4Fe-4S] cluster</name>
        <dbReference type="ChEBI" id="CHEBI:49883"/>
        <note>4Fe-4S-S-AdoMet</note>
    </ligand>
</feature>
<comment type="similarity">
    <text evidence="8">Belongs to the radical SAM superfamily. 7-carboxy-7-deazaguanine synthase family.</text>
</comment>
<keyword evidence="8" id="KW-0671">Queuosine biosynthesis</keyword>
<comment type="caution">
    <text evidence="8">Lacks conserved residue(s) required for the propagation of feature annotation.</text>
</comment>
<dbReference type="Gene3D" id="3.20.20.70">
    <property type="entry name" value="Aldolase class I"/>
    <property type="match status" value="1"/>
</dbReference>
<dbReference type="HAMAP" id="MF_00917">
    <property type="entry name" value="QueE"/>
    <property type="match status" value="1"/>
</dbReference>
<dbReference type="EMBL" id="CP117811">
    <property type="protein sequence ID" value="WDE95434.1"/>
    <property type="molecule type" value="Genomic_DNA"/>
</dbReference>